<keyword evidence="2" id="KW-1185">Reference proteome</keyword>
<dbReference type="RefSeq" id="WP_319962337.1">
    <property type="nucleotide sequence ID" value="NZ_JAXARY010000017.1"/>
</dbReference>
<feature type="non-terminal residue" evidence="1">
    <location>
        <position position="1"/>
    </location>
</feature>
<evidence type="ECO:0000313" key="2">
    <source>
        <dbReference type="Proteomes" id="UP001284537"/>
    </source>
</evidence>
<organism evidence="1 2">
    <name type="scientific">Methylomonas defluvii</name>
    <dbReference type="NCBI Taxonomy" id="3045149"/>
    <lineage>
        <taxon>Bacteria</taxon>
        <taxon>Pseudomonadati</taxon>
        <taxon>Pseudomonadota</taxon>
        <taxon>Gammaproteobacteria</taxon>
        <taxon>Methylococcales</taxon>
        <taxon>Methylococcaceae</taxon>
        <taxon>Methylomonas</taxon>
    </lineage>
</organism>
<reference evidence="1 2" key="1">
    <citation type="submission" date="2023-11" db="EMBL/GenBank/DDBJ databases">
        <authorList>
            <person name="Ouyang M.-Y."/>
        </authorList>
    </citation>
    <scope>NUCLEOTIDE SEQUENCE [LARGE SCALE GENOMIC DNA]</scope>
    <source>
        <strain evidence="1 2">OY6</strain>
    </source>
</reference>
<dbReference type="EMBL" id="JAXARY010000017">
    <property type="protein sequence ID" value="MDX8128999.1"/>
    <property type="molecule type" value="Genomic_DNA"/>
</dbReference>
<name>A0ABU4UJW9_9GAMM</name>
<comment type="caution">
    <text evidence="1">The sequence shown here is derived from an EMBL/GenBank/DDBJ whole genome shotgun (WGS) entry which is preliminary data.</text>
</comment>
<gene>
    <name evidence="1" type="ORF">QLH52_17000</name>
</gene>
<sequence length="121" mass="13792">ALQISLKTCGSFSTNIYRAGTIGLFLKPTNFRKLFLAESLARLLTGCQQAYPQILWESYSGCGNVTIRFGQYMLLVRVTKDCLDFILSRGFGGRGAFLRDDRLIIDCYHLNDSYWLFTGWL</sequence>
<protein>
    <submittedName>
        <fullName evidence="1">Uncharacterized protein</fullName>
    </submittedName>
</protein>
<proteinExistence type="predicted"/>
<accession>A0ABU4UJW9</accession>
<evidence type="ECO:0000313" key="1">
    <source>
        <dbReference type="EMBL" id="MDX8128999.1"/>
    </source>
</evidence>
<dbReference type="Proteomes" id="UP001284537">
    <property type="component" value="Unassembled WGS sequence"/>
</dbReference>